<name>A0ABQ7TI08_PHRPL</name>
<evidence type="ECO:0000313" key="1">
    <source>
        <dbReference type="EMBL" id="KAH0629386.1"/>
    </source>
</evidence>
<organism evidence="1 2">
    <name type="scientific">Phrynosoma platyrhinos</name>
    <name type="common">Desert horned lizard</name>
    <dbReference type="NCBI Taxonomy" id="52577"/>
    <lineage>
        <taxon>Eukaryota</taxon>
        <taxon>Metazoa</taxon>
        <taxon>Chordata</taxon>
        <taxon>Craniata</taxon>
        <taxon>Vertebrata</taxon>
        <taxon>Euteleostomi</taxon>
        <taxon>Lepidosauria</taxon>
        <taxon>Squamata</taxon>
        <taxon>Bifurcata</taxon>
        <taxon>Unidentata</taxon>
        <taxon>Episquamata</taxon>
        <taxon>Toxicofera</taxon>
        <taxon>Iguania</taxon>
        <taxon>Phrynosomatidae</taxon>
        <taxon>Phrynosomatinae</taxon>
        <taxon>Phrynosoma</taxon>
    </lineage>
</organism>
<reference evidence="1 2" key="1">
    <citation type="journal article" date="2022" name="Gigascience">
        <title>A chromosome-level genome assembly and annotation of the desert horned lizard, Phrynosoma platyrhinos, provides insight into chromosomal rearrangements among reptiles.</title>
        <authorList>
            <person name="Koochekian N."/>
            <person name="Ascanio A."/>
            <person name="Farleigh K."/>
            <person name="Card D.C."/>
            <person name="Schield D.R."/>
            <person name="Castoe T.A."/>
            <person name="Jezkova T."/>
        </authorList>
    </citation>
    <scope>NUCLEOTIDE SEQUENCE [LARGE SCALE GENOMIC DNA]</scope>
    <source>
        <strain evidence="1">NK-2021</strain>
    </source>
</reference>
<dbReference type="EMBL" id="JAIPUX010000439">
    <property type="protein sequence ID" value="KAH0629386.1"/>
    <property type="molecule type" value="Genomic_DNA"/>
</dbReference>
<accession>A0ABQ7TI08</accession>
<dbReference type="InterPro" id="IPR029058">
    <property type="entry name" value="AB_hydrolase_fold"/>
</dbReference>
<dbReference type="InterPro" id="IPR009199">
    <property type="entry name" value="PhoPQ-act_pathogen-rel_PqaA"/>
</dbReference>
<comment type="caution">
    <text evidence="1">The sequence shown here is derived from an EMBL/GenBank/DDBJ whole genome shotgun (WGS) entry which is preliminary data.</text>
</comment>
<dbReference type="Gene3D" id="3.40.50.1820">
    <property type="entry name" value="alpha/beta hydrolase"/>
    <property type="match status" value="1"/>
</dbReference>
<sequence length="564" mass="63610">MLDATLPLMIGLHVHKHFSDDSGPCLQSMSLNILGKPRLAFIQGTALESTPLLGQIATACRYSPPPAVCSQNQDTSWTRAGDSFKVRIPGSCLGMGGTVLPLFLLVAVLPSVWLTQQKRALDDYVEAYDPYYSYTLKKEETRLGTTIYTFNMTSLKWLNESEVDRSIWWHELFIVVPKVQIMKDSCLLIPNSGRNDGVPILDFDYNLDDIIDVAKSTGSCAALLRQIPNQPNTFHATVRAMDTITTFLLKESNRKMNIAKFTLAGISKRGWSSWLTAAVDKRVVSFFPFLADLLNMSENLHHQYRSYCGWAFLLKPLRDTNITQQLDEPRFKEMASHIDPLGQSEEVEMSKPKQKLLSDSGHLQEDVIIKQAKYISVAAGDEIFQPDDSHYYFSQLTGEKLFRIIPNIGHTHTLFLGQRVTLLDSLKAFYVSTMQNLRRPQISWNRTETNSSGIIHLVTDQEPSSIKCYFANTFGSKRRDFRLIVGPGIPNPVLWCQCSVEKVMPGVYKAEVDKPSKGWRGFFIEVTFPGPGDSTFVFTSELHIIPDTFPCMECKGEQCYGKLV</sequence>
<dbReference type="PANTHER" id="PTHR31497:SF0">
    <property type="entry name" value="AUTOCRINE PROLIFERATION REPRESSOR PROTEIN A"/>
    <property type="match status" value="1"/>
</dbReference>
<dbReference type="Proteomes" id="UP000826234">
    <property type="component" value="Unassembled WGS sequence"/>
</dbReference>
<evidence type="ECO:0000313" key="2">
    <source>
        <dbReference type="Proteomes" id="UP000826234"/>
    </source>
</evidence>
<dbReference type="PANTHER" id="PTHR31497">
    <property type="entry name" value="AUTOCRINE PROLIFERATION REPRESSOR PROTEIN A"/>
    <property type="match status" value="1"/>
</dbReference>
<proteinExistence type="predicted"/>
<protein>
    <submittedName>
        <fullName evidence="1">Uncharacterized protein</fullName>
    </submittedName>
</protein>
<gene>
    <name evidence="1" type="ORF">JD844_011436</name>
</gene>
<keyword evidence="2" id="KW-1185">Reference proteome</keyword>
<dbReference type="Pfam" id="PF10142">
    <property type="entry name" value="PhoPQ_related"/>
    <property type="match status" value="1"/>
</dbReference>